<dbReference type="AlphaFoldDB" id="A0A4Y2XAF3"/>
<comment type="caution">
    <text evidence="1">The sequence shown here is derived from an EMBL/GenBank/DDBJ whole genome shotgun (WGS) entry which is preliminary data.</text>
</comment>
<dbReference type="EMBL" id="BGPR01073365">
    <property type="protein sequence ID" value="GBO45964.1"/>
    <property type="molecule type" value="Genomic_DNA"/>
</dbReference>
<organism evidence="1 3">
    <name type="scientific">Araneus ventricosus</name>
    <name type="common">Orbweaver spider</name>
    <name type="synonym">Epeira ventricosa</name>
    <dbReference type="NCBI Taxonomy" id="182803"/>
    <lineage>
        <taxon>Eukaryota</taxon>
        <taxon>Metazoa</taxon>
        <taxon>Ecdysozoa</taxon>
        <taxon>Arthropoda</taxon>
        <taxon>Chelicerata</taxon>
        <taxon>Arachnida</taxon>
        <taxon>Araneae</taxon>
        <taxon>Araneomorphae</taxon>
        <taxon>Entelegynae</taxon>
        <taxon>Araneoidea</taxon>
        <taxon>Araneidae</taxon>
        <taxon>Araneus</taxon>
    </lineage>
</organism>
<protein>
    <submittedName>
        <fullName evidence="1">Uncharacterized protein</fullName>
    </submittedName>
</protein>
<evidence type="ECO:0000313" key="1">
    <source>
        <dbReference type="EMBL" id="GBO45954.1"/>
    </source>
</evidence>
<sequence length="110" mass="12535">MPFRNFNGVLEKNPKNFATIHPGHFNWTSQLATLSFRAGNESGTCKGLKIKPNLVRSQPQPEIRLQMKIFNWNHTAGRLLGGQPGREYWNTQWEEGVLDHQITFISISAS</sequence>
<reference evidence="1 3" key="1">
    <citation type="journal article" date="2019" name="Sci. Rep.">
        <title>Orb-weaving spider Araneus ventricosus genome elucidates the spidroin gene catalogue.</title>
        <authorList>
            <person name="Kono N."/>
            <person name="Nakamura H."/>
            <person name="Ohtoshi R."/>
            <person name="Moran D.A.P."/>
            <person name="Shinohara A."/>
            <person name="Yoshida Y."/>
            <person name="Fujiwara M."/>
            <person name="Mori M."/>
            <person name="Tomita M."/>
            <person name="Arakawa K."/>
        </authorList>
    </citation>
    <scope>NUCLEOTIDE SEQUENCE [LARGE SCALE GENOMIC DNA]</scope>
</reference>
<proteinExistence type="predicted"/>
<evidence type="ECO:0000313" key="2">
    <source>
        <dbReference type="EMBL" id="GBO45964.1"/>
    </source>
</evidence>
<gene>
    <name evidence="2" type="ORF">AVEN_181268_1</name>
    <name evidence="1" type="ORF">AVEN_32299_1</name>
</gene>
<keyword evidence="3" id="KW-1185">Reference proteome</keyword>
<accession>A0A4Y2XAF3</accession>
<dbReference type="EMBL" id="BGPR01073356">
    <property type="protein sequence ID" value="GBO45954.1"/>
    <property type="molecule type" value="Genomic_DNA"/>
</dbReference>
<evidence type="ECO:0000313" key="3">
    <source>
        <dbReference type="Proteomes" id="UP000499080"/>
    </source>
</evidence>
<dbReference type="Proteomes" id="UP000499080">
    <property type="component" value="Unassembled WGS sequence"/>
</dbReference>
<name>A0A4Y2XAF3_ARAVE</name>